<keyword evidence="15" id="KW-0342">GTP-binding</keyword>
<evidence type="ECO:0000256" key="1">
    <source>
        <dbReference type="ARBA" id="ARBA00000312"/>
    </source>
</evidence>
<comment type="function">
    <text evidence="4">Catalyzes ATP-dependent phosphorylation of adenosylcobinamide and addition of GMP to adenosylcobinamide phosphate.</text>
</comment>
<comment type="catalytic activity">
    <reaction evidence="1">
        <text>adenosylcob(III)inamide + ATP = adenosylcob(III)inamide phosphate + ADP + H(+)</text>
        <dbReference type="Rhea" id="RHEA:15769"/>
        <dbReference type="ChEBI" id="CHEBI:2480"/>
        <dbReference type="ChEBI" id="CHEBI:15378"/>
        <dbReference type="ChEBI" id="CHEBI:30616"/>
        <dbReference type="ChEBI" id="CHEBI:58502"/>
        <dbReference type="ChEBI" id="CHEBI:456216"/>
        <dbReference type="EC" id="2.7.1.156"/>
    </reaction>
</comment>
<evidence type="ECO:0000256" key="8">
    <source>
        <dbReference type="ARBA" id="ARBA00012016"/>
    </source>
</evidence>
<dbReference type="EMBL" id="CP121687">
    <property type="protein sequence ID" value="WZL69669.1"/>
    <property type="molecule type" value="Genomic_DNA"/>
</dbReference>
<evidence type="ECO:0000256" key="4">
    <source>
        <dbReference type="ARBA" id="ARBA00003889"/>
    </source>
</evidence>
<gene>
    <name evidence="18" type="ORF">QBE51_12905</name>
</gene>
<keyword evidence="13 18" id="KW-0418">Kinase</keyword>
<dbReference type="InterPro" id="IPR003203">
    <property type="entry name" value="CobU/CobP"/>
</dbReference>
<keyword evidence="12" id="KW-0547">Nucleotide-binding</keyword>
<evidence type="ECO:0000313" key="19">
    <source>
        <dbReference type="Proteomes" id="UP001486565"/>
    </source>
</evidence>
<dbReference type="SUPFAM" id="SSF52540">
    <property type="entry name" value="P-loop containing nucleoside triphosphate hydrolases"/>
    <property type="match status" value="1"/>
</dbReference>
<comment type="catalytic activity">
    <reaction evidence="3">
        <text>adenosylcob(III)inamide + GTP = adenosylcob(III)inamide phosphate + GDP + H(+)</text>
        <dbReference type="Rhea" id="RHEA:15765"/>
        <dbReference type="ChEBI" id="CHEBI:2480"/>
        <dbReference type="ChEBI" id="CHEBI:15378"/>
        <dbReference type="ChEBI" id="CHEBI:37565"/>
        <dbReference type="ChEBI" id="CHEBI:58189"/>
        <dbReference type="ChEBI" id="CHEBI:58502"/>
        <dbReference type="EC" id="2.7.1.156"/>
    </reaction>
</comment>
<sequence>MMVLIIGGSGSGKSAYAEKYVAALAGNSRKYYIATMQVFDEEGQEKVKRHQKMRAHKGFYTIEQPLSVTEVLDKIGDNLASESIALLECISNLAANEMFSSDVPKEYQWVSQKIIQEVEQLNKSFKHLVAVTNNVFEDGINYDATTRQYIRTMGDINQKLAMMADKVIEIVVGIPIVVKEGK</sequence>
<accession>A0ABZ2Y4W7</accession>
<organism evidence="18 19">
    <name type="scientific">Defluviitalea saccharophila</name>
    <dbReference type="NCBI Taxonomy" id="879970"/>
    <lineage>
        <taxon>Bacteria</taxon>
        <taxon>Bacillati</taxon>
        <taxon>Bacillota</taxon>
        <taxon>Clostridia</taxon>
        <taxon>Lachnospirales</taxon>
        <taxon>Defluviitaleaceae</taxon>
        <taxon>Defluviitalea</taxon>
    </lineage>
</organism>
<evidence type="ECO:0000256" key="17">
    <source>
        <dbReference type="ARBA" id="ARBA00030571"/>
    </source>
</evidence>
<evidence type="ECO:0000256" key="10">
    <source>
        <dbReference type="ARBA" id="ARBA00022573"/>
    </source>
</evidence>
<dbReference type="Pfam" id="PF02283">
    <property type="entry name" value="CobU"/>
    <property type="match status" value="1"/>
</dbReference>
<evidence type="ECO:0000256" key="11">
    <source>
        <dbReference type="ARBA" id="ARBA00022679"/>
    </source>
</evidence>
<comment type="catalytic activity">
    <reaction evidence="2">
        <text>adenosylcob(III)inamide phosphate + GTP + H(+) = adenosylcob(III)inamide-GDP + diphosphate</text>
        <dbReference type="Rhea" id="RHEA:22712"/>
        <dbReference type="ChEBI" id="CHEBI:15378"/>
        <dbReference type="ChEBI" id="CHEBI:33019"/>
        <dbReference type="ChEBI" id="CHEBI:37565"/>
        <dbReference type="ChEBI" id="CHEBI:58502"/>
        <dbReference type="ChEBI" id="CHEBI:60487"/>
        <dbReference type="EC" id="2.7.7.62"/>
    </reaction>
</comment>
<protein>
    <recommendedName>
        <fullName evidence="16">Adenosylcobinamide kinase</fullName>
        <ecNumber evidence="8">2.7.1.156</ecNumber>
        <ecNumber evidence="9">2.7.7.62</ecNumber>
    </recommendedName>
    <alternativeName>
        <fullName evidence="17">Adenosylcobinamide-phosphate guanylyltransferase</fullName>
    </alternativeName>
</protein>
<evidence type="ECO:0000256" key="5">
    <source>
        <dbReference type="ARBA" id="ARBA00004692"/>
    </source>
</evidence>
<dbReference type="Proteomes" id="UP001486565">
    <property type="component" value="Chromosome"/>
</dbReference>
<keyword evidence="19" id="KW-1185">Reference proteome</keyword>
<evidence type="ECO:0000256" key="9">
    <source>
        <dbReference type="ARBA" id="ARBA00012523"/>
    </source>
</evidence>
<evidence type="ECO:0000256" key="6">
    <source>
        <dbReference type="ARBA" id="ARBA00005159"/>
    </source>
</evidence>
<comment type="pathway">
    <text evidence="5">Cofactor biosynthesis; adenosylcobalamin biosynthesis; adenosylcobalamin from cob(II)yrinate a,c-diamide: step 6/7.</text>
</comment>
<evidence type="ECO:0000313" key="18">
    <source>
        <dbReference type="EMBL" id="WZL69669.1"/>
    </source>
</evidence>
<dbReference type="PANTHER" id="PTHR34848:SF1">
    <property type="entry name" value="BIFUNCTIONAL ADENOSYLCOBALAMIN BIOSYNTHESIS PROTEIN COBU"/>
    <property type="match status" value="1"/>
</dbReference>
<evidence type="ECO:0000256" key="3">
    <source>
        <dbReference type="ARBA" id="ARBA00001522"/>
    </source>
</evidence>
<comment type="similarity">
    <text evidence="7">Belongs to the CobU/CobP family.</text>
</comment>
<evidence type="ECO:0000256" key="16">
    <source>
        <dbReference type="ARBA" id="ARBA00029570"/>
    </source>
</evidence>
<dbReference type="RefSeq" id="WP_341876655.1">
    <property type="nucleotide sequence ID" value="NZ_CP121687.1"/>
</dbReference>
<keyword evidence="10" id="KW-0169">Cobalamin biosynthesis</keyword>
<keyword evidence="11" id="KW-0808">Transferase</keyword>
<evidence type="ECO:0000256" key="13">
    <source>
        <dbReference type="ARBA" id="ARBA00022777"/>
    </source>
</evidence>
<dbReference type="InterPro" id="IPR027417">
    <property type="entry name" value="P-loop_NTPase"/>
</dbReference>
<dbReference type="GO" id="GO:0016779">
    <property type="term" value="F:nucleotidyltransferase activity"/>
    <property type="evidence" value="ECO:0007669"/>
    <property type="project" value="UniProtKB-KW"/>
</dbReference>
<proteinExistence type="inferred from homology"/>
<evidence type="ECO:0000256" key="12">
    <source>
        <dbReference type="ARBA" id="ARBA00022741"/>
    </source>
</evidence>
<evidence type="ECO:0000256" key="15">
    <source>
        <dbReference type="ARBA" id="ARBA00023134"/>
    </source>
</evidence>
<keyword evidence="14" id="KW-0067">ATP-binding</keyword>
<dbReference type="EC" id="2.7.7.62" evidence="9"/>
<dbReference type="Gene3D" id="3.40.50.300">
    <property type="entry name" value="P-loop containing nucleotide triphosphate hydrolases"/>
    <property type="match status" value="1"/>
</dbReference>
<evidence type="ECO:0000256" key="14">
    <source>
        <dbReference type="ARBA" id="ARBA00022840"/>
    </source>
</evidence>
<dbReference type="CDD" id="cd00544">
    <property type="entry name" value="CobU"/>
    <property type="match status" value="1"/>
</dbReference>
<evidence type="ECO:0000256" key="2">
    <source>
        <dbReference type="ARBA" id="ARBA00000711"/>
    </source>
</evidence>
<dbReference type="GO" id="GO:0016301">
    <property type="term" value="F:kinase activity"/>
    <property type="evidence" value="ECO:0007669"/>
    <property type="project" value="UniProtKB-KW"/>
</dbReference>
<comment type="pathway">
    <text evidence="6">Cofactor biosynthesis; adenosylcobalamin biosynthesis; adenosylcobalamin from cob(II)yrinate a,c-diamide: step 5/7.</text>
</comment>
<evidence type="ECO:0000256" key="7">
    <source>
        <dbReference type="ARBA" id="ARBA00007490"/>
    </source>
</evidence>
<dbReference type="PANTHER" id="PTHR34848">
    <property type="match status" value="1"/>
</dbReference>
<reference evidence="18 19" key="1">
    <citation type="submission" date="2023-03" db="EMBL/GenBank/DDBJ databases">
        <title>Novel Species.</title>
        <authorList>
            <person name="Ma S."/>
        </authorList>
    </citation>
    <scope>NUCLEOTIDE SEQUENCE [LARGE SCALE GENOMIC DNA]</scope>
    <source>
        <strain evidence="18 19">LIND6LT2</strain>
    </source>
</reference>
<dbReference type="EC" id="2.7.1.156" evidence="8"/>
<keyword evidence="18" id="KW-0548">Nucleotidyltransferase</keyword>
<name>A0ABZ2Y4W7_9FIRM</name>
<dbReference type="PIRSF" id="PIRSF006135">
    <property type="entry name" value="CobU"/>
    <property type="match status" value="1"/>
</dbReference>